<proteinExistence type="predicted"/>
<feature type="region of interest" description="Disordered" evidence="1">
    <location>
        <begin position="538"/>
        <end position="596"/>
    </location>
</feature>
<evidence type="ECO:0000313" key="3">
    <source>
        <dbReference type="EMBL" id="GMM32969.1"/>
    </source>
</evidence>
<dbReference type="PANTHER" id="PTHR47219:SF9">
    <property type="entry name" value="GTPASE ACTIVATING PROTEIN AND CENTROSOME-ASSOCIATED, ISOFORM B"/>
    <property type="match status" value="1"/>
</dbReference>
<feature type="domain" description="Rab-GAP TBC" evidence="2">
    <location>
        <begin position="138"/>
        <end position="333"/>
    </location>
</feature>
<evidence type="ECO:0000256" key="1">
    <source>
        <dbReference type="SAM" id="MobiDB-lite"/>
    </source>
</evidence>
<evidence type="ECO:0000259" key="2">
    <source>
        <dbReference type="PROSITE" id="PS50086"/>
    </source>
</evidence>
<dbReference type="SUPFAM" id="SSF47923">
    <property type="entry name" value="Ypt/Rab-GAP domain of gyp1p"/>
    <property type="match status" value="2"/>
</dbReference>
<dbReference type="Proteomes" id="UP001360560">
    <property type="component" value="Unassembled WGS sequence"/>
</dbReference>
<comment type="caution">
    <text evidence="3">The sequence shown here is derived from an EMBL/GenBank/DDBJ whole genome shotgun (WGS) entry which is preliminary data.</text>
</comment>
<gene>
    <name evidence="3" type="ORF">DASC09_002940</name>
</gene>
<dbReference type="AlphaFoldDB" id="A0AAV5QF45"/>
<dbReference type="RefSeq" id="XP_064849969.1">
    <property type="nucleotide sequence ID" value="XM_064993897.1"/>
</dbReference>
<accession>A0AAV5QF45</accession>
<dbReference type="SMART" id="SM00164">
    <property type="entry name" value="TBC"/>
    <property type="match status" value="1"/>
</dbReference>
<dbReference type="PANTHER" id="PTHR47219">
    <property type="entry name" value="RAB GTPASE-ACTIVATING PROTEIN 1-LIKE"/>
    <property type="match status" value="1"/>
</dbReference>
<dbReference type="InterPro" id="IPR050302">
    <property type="entry name" value="Rab_GAP_TBC_domain"/>
</dbReference>
<feature type="compositionally biased region" description="Polar residues" evidence="1">
    <location>
        <begin position="616"/>
        <end position="625"/>
    </location>
</feature>
<feature type="compositionally biased region" description="Basic and acidic residues" evidence="1">
    <location>
        <begin position="538"/>
        <end position="556"/>
    </location>
</feature>
<dbReference type="InterPro" id="IPR035969">
    <property type="entry name" value="Rab-GAP_TBC_sf"/>
</dbReference>
<name>A0AAV5QF45_9ASCO</name>
<dbReference type="EMBL" id="BTFZ01000001">
    <property type="protein sequence ID" value="GMM32969.1"/>
    <property type="molecule type" value="Genomic_DNA"/>
</dbReference>
<dbReference type="PROSITE" id="PS50086">
    <property type="entry name" value="TBC_RABGAP"/>
    <property type="match status" value="1"/>
</dbReference>
<reference evidence="3 4" key="1">
    <citation type="journal article" date="2023" name="Elife">
        <title>Identification of key yeast species and microbe-microbe interactions impacting larval growth of Drosophila in the wild.</title>
        <authorList>
            <person name="Mure A."/>
            <person name="Sugiura Y."/>
            <person name="Maeda R."/>
            <person name="Honda K."/>
            <person name="Sakurai N."/>
            <person name="Takahashi Y."/>
            <person name="Watada M."/>
            <person name="Katoh T."/>
            <person name="Gotoh A."/>
            <person name="Gotoh Y."/>
            <person name="Taniguchi I."/>
            <person name="Nakamura K."/>
            <person name="Hayashi T."/>
            <person name="Katayama T."/>
            <person name="Uemura T."/>
            <person name="Hattori Y."/>
        </authorList>
    </citation>
    <scope>NUCLEOTIDE SEQUENCE [LARGE SCALE GENOMIC DNA]</scope>
    <source>
        <strain evidence="3 4">SC-9</strain>
    </source>
</reference>
<feature type="compositionally biased region" description="Low complexity" evidence="1">
    <location>
        <begin position="572"/>
        <end position="591"/>
    </location>
</feature>
<feature type="compositionally biased region" description="Low complexity" evidence="1">
    <location>
        <begin position="630"/>
        <end position="653"/>
    </location>
</feature>
<feature type="region of interest" description="Disordered" evidence="1">
    <location>
        <begin position="613"/>
        <end position="685"/>
    </location>
</feature>
<dbReference type="GO" id="GO:0031267">
    <property type="term" value="F:small GTPase binding"/>
    <property type="evidence" value="ECO:0007669"/>
    <property type="project" value="TreeGrafter"/>
</dbReference>
<keyword evidence="4" id="KW-1185">Reference proteome</keyword>
<dbReference type="Pfam" id="PF00566">
    <property type="entry name" value="RabGAP-TBC"/>
    <property type="match status" value="1"/>
</dbReference>
<dbReference type="GO" id="GO:0030427">
    <property type="term" value="C:site of polarized growth"/>
    <property type="evidence" value="ECO:0007669"/>
    <property type="project" value="UniProtKB-ARBA"/>
</dbReference>
<dbReference type="GO" id="GO:0005096">
    <property type="term" value="F:GTPase activator activity"/>
    <property type="evidence" value="ECO:0007669"/>
    <property type="project" value="TreeGrafter"/>
</dbReference>
<evidence type="ECO:0000313" key="4">
    <source>
        <dbReference type="Proteomes" id="UP001360560"/>
    </source>
</evidence>
<dbReference type="GeneID" id="90070948"/>
<organism evidence="3 4">
    <name type="scientific">Saccharomycopsis crataegensis</name>
    <dbReference type="NCBI Taxonomy" id="43959"/>
    <lineage>
        <taxon>Eukaryota</taxon>
        <taxon>Fungi</taxon>
        <taxon>Dikarya</taxon>
        <taxon>Ascomycota</taxon>
        <taxon>Saccharomycotina</taxon>
        <taxon>Saccharomycetes</taxon>
        <taxon>Saccharomycopsidaceae</taxon>
        <taxon>Saccharomycopsis</taxon>
    </lineage>
</organism>
<feature type="compositionally biased region" description="Polar residues" evidence="1">
    <location>
        <begin position="654"/>
        <end position="664"/>
    </location>
</feature>
<dbReference type="Gene3D" id="1.10.8.270">
    <property type="entry name" value="putative rabgap domain of human tbc1 domain family member 14 like domains"/>
    <property type="match status" value="1"/>
</dbReference>
<protein>
    <recommendedName>
        <fullName evidence="2">Rab-GAP TBC domain-containing protein</fullName>
    </recommendedName>
</protein>
<dbReference type="Gene3D" id="1.10.472.80">
    <property type="entry name" value="Ypt/Rab-GAP domain of gyp1p, domain 3"/>
    <property type="match status" value="1"/>
</dbReference>
<dbReference type="InterPro" id="IPR000195">
    <property type="entry name" value="Rab-GAP-TBC_dom"/>
</dbReference>
<sequence>MSDILLEIESSLADQENSSNSIRLMLSNLKDDISDNEAFEQEPKITKKQINELCQKADDVDVVLVCPKCNNFLFTDDLDAKSAKLTESSGDCCQQYYEKCHKISRTNLEYWYYFLNNPFKTINTLPNYTRFLFYSIEGIPTQLRSRIWGMLLGSCTNFGEINNNWCESLFANLNGENSPYLRVIVNDLNRIFPNLDYFQNKELGQANLKKILNAYSLYDAEIGYCQGLSFLIGLILFHFKSNPMTFLATINIFEQKKNLNFKKIFDEKMSGLKLWFYQFEEIFKKHNVTLYNHFKELNIDLRIFTSKWFLSFFAVGCPMQILIKLFDIMFIEGFQSSIFKISLIILSKNSNILMELSEAEEVHQLLLSTNIWDCYESNLNLIIDDLLSLNPDLVSQEFLQELEDKFKKDQSKLSHSTSSSLLAPKNSSGHRHTKSANNLIVNVSKANCHEKTSSISIGATSSDISGDTEAPIDRAQQVSKSVSNTPMEAESSFFRFFKYGFSNPATAIPTPTDDHYPIEESANKSITLDALIAAESTKNDVSVEKSGDNTHEELDSSTRSSTCSNLFDDDSFSQNETESSNSSTNSPILSNEETEKNKKKLVNEIIINSPDIDLENQANSNNNGGSLIPKPQDSQKQQQQQSQSKLSNSFSCSTQLNDQINYFSNIPPPHAKSNSGHAHVGHSRTVSEMSDYHSLSKNTVTGLSIENSKKYHHSKNYSVSNVSLYSTSTDGSTFSAQPPTMLSPSSQLGEPTFSSFNHIMNTSAPIGGSALSPSLKGMSNHHRGHSYTPSISSISSINKRNMAEMREIEMASEMESLKFKLESYERVIEDDKQLIKSLFKLYLMKDDLAGDELDEAGKAKLENKLKRREYKVLKEVEERLKL</sequence>